<dbReference type="PRINTS" id="PR00081">
    <property type="entry name" value="GDHRDH"/>
</dbReference>
<dbReference type="PANTHER" id="PTHR44229">
    <property type="entry name" value="15-HYDROXYPROSTAGLANDIN DEHYDROGENASE [NAD(+)]"/>
    <property type="match status" value="1"/>
</dbReference>
<dbReference type="Pfam" id="PF00106">
    <property type="entry name" value="adh_short"/>
    <property type="match status" value="1"/>
</dbReference>
<reference evidence="4 5" key="1">
    <citation type="submission" date="2023-11" db="EMBL/GenBank/DDBJ databases">
        <authorList>
            <person name="Okamura Y."/>
        </authorList>
    </citation>
    <scope>NUCLEOTIDE SEQUENCE [LARGE SCALE GENOMIC DNA]</scope>
</reference>
<keyword evidence="5" id="KW-1185">Reference proteome</keyword>
<name>A0AAV1IW31_9NEOP</name>
<evidence type="ECO:0000313" key="4">
    <source>
        <dbReference type="EMBL" id="CAK1540330.1"/>
    </source>
</evidence>
<dbReference type="GO" id="GO:0005737">
    <property type="term" value="C:cytoplasm"/>
    <property type="evidence" value="ECO:0007669"/>
    <property type="project" value="TreeGrafter"/>
</dbReference>
<dbReference type="PANTHER" id="PTHR44229:SF8">
    <property type="entry name" value="ALCOHOL DEHYDROGENASE-RELATED"/>
    <property type="match status" value="1"/>
</dbReference>
<dbReference type="Proteomes" id="UP001497472">
    <property type="component" value="Unassembled WGS sequence"/>
</dbReference>
<evidence type="ECO:0000256" key="1">
    <source>
        <dbReference type="ARBA" id="ARBA00006484"/>
    </source>
</evidence>
<dbReference type="GO" id="GO:0016616">
    <property type="term" value="F:oxidoreductase activity, acting on the CH-OH group of donors, NAD or NADP as acceptor"/>
    <property type="evidence" value="ECO:0007669"/>
    <property type="project" value="TreeGrafter"/>
</dbReference>
<keyword evidence="2" id="KW-0560">Oxidoreductase</keyword>
<accession>A0AAV1IW31</accession>
<evidence type="ECO:0000256" key="3">
    <source>
        <dbReference type="RuleBase" id="RU000363"/>
    </source>
</evidence>
<dbReference type="PRINTS" id="PR00080">
    <property type="entry name" value="SDRFAMILY"/>
</dbReference>
<comment type="caution">
    <text evidence="4">The sequence shown here is derived from an EMBL/GenBank/DDBJ whole genome shotgun (WGS) entry which is preliminary data.</text>
</comment>
<proteinExistence type="inferred from homology"/>
<organism evidence="4 5">
    <name type="scientific">Leptosia nina</name>
    <dbReference type="NCBI Taxonomy" id="320188"/>
    <lineage>
        <taxon>Eukaryota</taxon>
        <taxon>Metazoa</taxon>
        <taxon>Ecdysozoa</taxon>
        <taxon>Arthropoda</taxon>
        <taxon>Hexapoda</taxon>
        <taxon>Insecta</taxon>
        <taxon>Pterygota</taxon>
        <taxon>Neoptera</taxon>
        <taxon>Endopterygota</taxon>
        <taxon>Lepidoptera</taxon>
        <taxon>Glossata</taxon>
        <taxon>Ditrysia</taxon>
        <taxon>Papilionoidea</taxon>
        <taxon>Pieridae</taxon>
        <taxon>Pierinae</taxon>
        <taxon>Leptosia</taxon>
    </lineage>
</organism>
<gene>
    <name evidence="4" type="ORF">LNINA_LOCUS391</name>
</gene>
<evidence type="ECO:0000256" key="2">
    <source>
        <dbReference type="ARBA" id="ARBA00023002"/>
    </source>
</evidence>
<dbReference type="SUPFAM" id="SSF51735">
    <property type="entry name" value="NAD(P)-binding Rossmann-fold domains"/>
    <property type="match status" value="1"/>
</dbReference>
<protein>
    <submittedName>
        <fullName evidence="4">Uncharacterized protein</fullName>
    </submittedName>
</protein>
<dbReference type="EMBL" id="CAVLEF010000001">
    <property type="protein sequence ID" value="CAK1540330.1"/>
    <property type="molecule type" value="Genomic_DNA"/>
</dbReference>
<sequence>MYSLNEKVVIVTGGACGIGAAIVRDFLIEGAYVTFLDINEKAGHKLMEELTSHKDRLQFVKCDVSEEEDLLNVFQNVQDSFGKLDVVINNAGIADESFSMYKKQIALNFTTVITSTLKALEIMRTDRGGKGGTIINVSSVIGLMQVSPGPFVYGAIKSALVHFGSTIGMESYYSQTKVRILTVCFGLTYTNIIQNTKSFDQKINDDAEKIMQQVMEQSPGQSAEIAAKGVVESFKNAKSGSTWLVNNGVISNISQDITKGYQIMSKQVFVQN</sequence>
<comment type="similarity">
    <text evidence="1 3">Belongs to the short-chain dehydrogenases/reductases (SDR) family.</text>
</comment>
<dbReference type="InterPro" id="IPR002347">
    <property type="entry name" value="SDR_fam"/>
</dbReference>
<dbReference type="InterPro" id="IPR036291">
    <property type="entry name" value="NAD(P)-bd_dom_sf"/>
</dbReference>
<dbReference type="Gene3D" id="3.40.50.720">
    <property type="entry name" value="NAD(P)-binding Rossmann-like Domain"/>
    <property type="match status" value="1"/>
</dbReference>
<dbReference type="AlphaFoldDB" id="A0AAV1IW31"/>
<evidence type="ECO:0000313" key="5">
    <source>
        <dbReference type="Proteomes" id="UP001497472"/>
    </source>
</evidence>